<reference evidence="4" key="1">
    <citation type="submission" date="2016-10" db="EMBL/GenBank/DDBJ databases">
        <authorList>
            <person name="Varghese N."/>
            <person name="Submissions S."/>
        </authorList>
    </citation>
    <scope>NUCLEOTIDE SEQUENCE [LARGE SCALE GENOMIC DNA]</scope>
    <source>
        <strain evidence="4">DSM 28463</strain>
    </source>
</reference>
<keyword evidence="4" id="KW-1185">Reference proteome</keyword>
<proteinExistence type="predicted"/>
<evidence type="ECO:0000259" key="1">
    <source>
        <dbReference type="Pfam" id="PF21374"/>
    </source>
</evidence>
<dbReference type="Gene3D" id="3.40.50.11090">
    <property type="match status" value="1"/>
</dbReference>
<dbReference type="InterPro" id="IPR055050">
    <property type="entry name" value="WsaF_C"/>
</dbReference>
<gene>
    <name evidence="3" type="ORF">SAMN04487859_12922</name>
</gene>
<organism evidence="3 4">
    <name type="scientific">Roseovarius lutimaris</name>
    <dbReference type="NCBI Taxonomy" id="1005928"/>
    <lineage>
        <taxon>Bacteria</taxon>
        <taxon>Pseudomonadati</taxon>
        <taxon>Pseudomonadota</taxon>
        <taxon>Alphaproteobacteria</taxon>
        <taxon>Rhodobacterales</taxon>
        <taxon>Roseobacteraceae</taxon>
        <taxon>Roseovarius</taxon>
    </lineage>
</organism>
<evidence type="ECO:0000259" key="2">
    <source>
        <dbReference type="Pfam" id="PF22772"/>
    </source>
</evidence>
<dbReference type="SUPFAM" id="SSF53756">
    <property type="entry name" value="UDP-Glycosyltransferase/glycogen phosphorylase"/>
    <property type="match status" value="1"/>
</dbReference>
<dbReference type="InterPro" id="IPR029044">
    <property type="entry name" value="Nucleotide-diphossugar_trans"/>
</dbReference>
<name>A0A1I5GF35_9RHOB</name>
<evidence type="ECO:0000313" key="3">
    <source>
        <dbReference type="EMBL" id="SFO34479.1"/>
    </source>
</evidence>
<dbReference type="Gene3D" id="3.40.50.2000">
    <property type="entry name" value="Glycogen Phosphorylase B"/>
    <property type="match status" value="1"/>
</dbReference>
<feature type="domain" description="WsaF N-terminal" evidence="1">
    <location>
        <begin position="402"/>
        <end position="546"/>
    </location>
</feature>
<evidence type="ECO:0000313" key="4">
    <source>
        <dbReference type="Proteomes" id="UP000198599"/>
    </source>
</evidence>
<dbReference type="InterPro" id="IPR048510">
    <property type="entry name" value="WsaF_N"/>
</dbReference>
<sequence length="769" mass="84700">MHPCIFIVMAVYRPDPAHLKAQLLSLAGQTHDRLHLIAVIADTKSDNLVHELAEEAGLTLTLVPSDFGLDSVRAFETGLSEALRLIEAGGLEQEALVALADQDDIWHADRLEKGVVALRASGADLVHSDARLVEADGETVLQHSMFAFERRQRRPGLRGLLYRNNITGMTTLMRPRLLRLALPFPPQSGVHFYHDLWLGLLAAATGGVHLIREPLVDYRQHGANAIGAIDRRQGWRGRGKRPDAMWLRREAAAYALARYLAQSTFNRIADAVADGRLMHGEARLSPLRPFLKRLRGAGTHLWDATRLALRGNIGLARIATGFAVVSLGRTVWTMREALGAGLNAAVNAFDTRLYSLSPGMLPRPPSSLPKTNKSATDHKEIVDLRKEPRWTPEFTATDPAVTVLVPTLNPTEIFAGIVTALDIGLGLAARGYRVRFIATDLPVSSPGTSRSFILHRLGPGVDAETIADRISLHCGVQSPTLPAHCGDIFLATAWWSAHVAEKLIRRHGYDQDRFFYLIQDYEPHFYAWGPEYADAMASYDFNFEPIFNTTLLRDYFAARGFGFATPDTLAFHPSIDIARYSRGKRDSARPGPRRLALYGRPDVPRNMYATAVETLARFVEREGLDPDDIELISIGQTHGDVTLPGGLTLKSLGKLPWEDYPDYLCSVDLGLSLMYSPHPSHPPIEMAASGVRVITNQFGPKDLSQLSPAILSVPATAPDLADALSVAWHADTVPQQEREIDLTKLGLDPELMIDQLAENLASRLPQDQG</sequence>
<feature type="domain" description="WsaF C-terminal" evidence="2">
    <location>
        <begin position="593"/>
        <end position="724"/>
    </location>
</feature>
<dbReference type="EMBL" id="FOVP01000029">
    <property type="protein sequence ID" value="SFO34479.1"/>
    <property type="molecule type" value="Genomic_DNA"/>
</dbReference>
<dbReference type="Gene3D" id="3.90.550.10">
    <property type="entry name" value="Spore Coat Polysaccharide Biosynthesis Protein SpsA, Chain A"/>
    <property type="match status" value="1"/>
</dbReference>
<dbReference type="GO" id="GO:0016740">
    <property type="term" value="F:transferase activity"/>
    <property type="evidence" value="ECO:0007669"/>
    <property type="project" value="UniProtKB-KW"/>
</dbReference>
<keyword evidence="3" id="KW-0808">Transferase</keyword>
<accession>A0A1I5GF35</accession>
<dbReference type="AlphaFoldDB" id="A0A1I5GF35"/>
<dbReference type="Proteomes" id="UP000198599">
    <property type="component" value="Unassembled WGS sequence"/>
</dbReference>
<dbReference type="Pfam" id="PF22772">
    <property type="entry name" value="WsaF_C"/>
    <property type="match status" value="1"/>
</dbReference>
<protein>
    <submittedName>
        <fullName evidence="3">Glycosyltransferase involved in cell wall bisynthesis</fullName>
    </submittedName>
</protein>
<dbReference type="GO" id="GO:0030247">
    <property type="term" value="F:polysaccharide binding"/>
    <property type="evidence" value="ECO:0007669"/>
    <property type="project" value="InterPro"/>
</dbReference>
<dbReference type="STRING" id="1005928.SAMN04487859_12922"/>
<dbReference type="Pfam" id="PF21374">
    <property type="entry name" value="WsaF_N"/>
    <property type="match status" value="1"/>
</dbReference>
<dbReference type="SUPFAM" id="SSF53448">
    <property type="entry name" value="Nucleotide-diphospho-sugar transferases"/>
    <property type="match status" value="1"/>
</dbReference>